<keyword evidence="2" id="KW-0812">Transmembrane</keyword>
<feature type="domain" description="DUF6311" evidence="3">
    <location>
        <begin position="122"/>
        <end position="455"/>
    </location>
</feature>
<evidence type="ECO:0000313" key="5">
    <source>
        <dbReference type="Proteomes" id="UP001550348"/>
    </source>
</evidence>
<protein>
    <recommendedName>
        <fullName evidence="3">DUF6311 domain-containing protein</fullName>
    </recommendedName>
</protein>
<proteinExistence type="predicted"/>
<accession>A0ABV2VQ96</accession>
<feature type="transmembrane region" description="Helical" evidence="2">
    <location>
        <begin position="386"/>
        <end position="407"/>
    </location>
</feature>
<feature type="transmembrane region" description="Helical" evidence="2">
    <location>
        <begin position="362"/>
        <end position="379"/>
    </location>
</feature>
<feature type="transmembrane region" description="Helical" evidence="2">
    <location>
        <begin position="160"/>
        <end position="181"/>
    </location>
</feature>
<feature type="transmembrane region" description="Helical" evidence="2">
    <location>
        <begin position="188"/>
        <end position="206"/>
    </location>
</feature>
<comment type="caution">
    <text evidence="4">The sequence shown here is derived from an EMBL/GenBank/DDBJ whole genome shotgun (WGS) entry which is preliminary data.</text>
</comment>
<dbReference type="Proteomes" id="UP001550348">
    <property type="component" value="Unassembled WGS sequence"/>
</dbReference>
<gene>
    <name evidence="4" type="ORF">ABZ071_22015</name>
</gene>
<feature type="transmembrane region" description="Helical" evidence="2">
    <location>
        <begin position="288"/>
        <end position="308"/>
    </location>
</feature>
<dbReference type="RefSeq" id="WP_355666236.1">
    <property type="nucleotide sequence ID" value="NZ_JBEXRX010000073.1"/>
</dbReference>
<keyword evidence="2" id="KW-0472">Membrane</keyword>
<evidence type="ECO:0000256" key="1">
    <source>
        <dbReference type="SAM" id="MobiDB-lite"/>
    </source>
</evidence>
<feature type="transmembrane region" description="Helical" evidence="2">
    <location>
        <begin position="462"/>
        <end position="482"/>
    </location>
</feature>
<organism evidence="4 5">
    <name type="scientific">Micromonospora fulviviridis</name>
    <dbReference type="NCBI Taxonomy" id="47860"/>
    <lineage>
        <taxon>Bacteria</taxon>
        <taxon>Bacillati</taxon>
        <taxon>Actinomycetota</taxon>
        <taxon>Actinomycetes</taxon>
        <taxon>Micromonosporales</taxon>
        <taxon>Micromonosporaceae</taxon>
        <taxon>Micromonospora</taxon>
    </lineage>
</organism>
<dbReference type="EMBL" id="JBEXRX010000073">
    <property type="protein sequence ID" value="MEU0154547.1"/>
    <property type="molecule type" value="Genomic_DNA"/>
</dbReference>
<evidence type="ECO:0000256" key="2">
    <source>
        <dbReference type="SAM" id="Phobius"/>
    </source>
</evidence>
<evidence type="ECO:0000259" key="3">
    <source>
        <dbReference type="Pfam" id="PF19830"/>
    </source>
</evidence>
<feature type="transmembrane region" description="Helical" evidence="2">
    <location>
        <begin position="427"/>
        <end position="450"/>
    </location>
</feature>
<feature type="transmembrane region" description="Helical" evidence="2">
    <location>
        <begin position="66"/>
        <end position="88"/>
    </location>
</feature>
<feature type="compositionally biased region" description="Pro residues" evidence="1">
    <location>
        <begin position="12"/>
        <end position="24"/>
    </location>
</feature>
<sequence length="635" mass="66921">MTTAHPSGKLPTSPPDAPAPPAPGPAAAVADPAPAPPAPGSAEVVADPAPADRGSGRGRRLSTGRVVDLIVGLAFLLGAFWVTGRGWLDVDGRLLGSRPDDQGFNEWMLAYAAHAVAHLENPFFTTLQNAPDGVNLMANVGMQLPGVLLTPVTLLGGASLSYLVLITLNLAGTAFAWYWVLSRHLIGSRAAAVVGGLFCAFAPAMITHSNGHPHITAQWLVPFLVWRVVRLTRSGSPVREGLILGALVAAQFFISVEILFLIALGALMATVAYLVLRPRETLRLAPRALAALAVAGVLVLLVTAYPLWMQFAGPQHRIGHPGDPDVYTLRLRSFVAYATESIGGGPDSARGLAPNTTEQASFYGWPVVVLVAVAAVALRRELAVRVLAVVAFVSGVLSLGSTLSWGPEKSDIPAPFVLLRGLPIVDAMVIARFALITTVAVGLLLALAVARVEGLAARTPRLAAPVRLLAAAALVAALLPMLPTPLPAKGRVPVPQFVTSGEWRQHVAEGHTLVPVPVHNMTSINWGSGALTGFAVPQGYFLGPTSPTDDTGRWGTPPRPTALLLTAVGAGTRPPTVSAAEREQAVADVRWWRADAVVLPEHAHEAELKAFLDACFGPGRRVRDVWLWDVRPLNR</sequence>
<dbReference type="Pfam" id="PF19830">
    <property type="entry name" value="DUF6311"/>
    <property type="match status" value="1"/>
</dbReference>
<keyword evidence="5" id="KW-1185">Reference proteome</keyword>
<name>A0ABV2VQ96_9ACTN</name>
<evidence type="ECO:0000313" key="4">
    <source>
        <dbReference type="EMBL" id="MEU0154547.1"/>
    </source>
</evidence>
<feature type="region of interest" description="Disordered" evidence="1">
    <location>
        <begin position="1"/>
        <end position="58"/>
    </location>
</feature>
<dbReference type="InterPro" id="IPR046278">
    <property type="entry name" value="DUF6311"/>
</dbReference>
<reference evidence="4 5" key="1">
    <citation type="submission" date="2024-06" db="EMBL/GenBank/DDBJ databases">
        <title>The Natural Products Discovery Center: Release of the First 8490 Sequenced Strains for Exploring Actinobacteria Biosynthetic Diversity.</title>
        <authorList>
            <person name="Kalkreuter E."/>
            <person name="Kautsar S.A."/>
            <person name="Yang D."/>
            <person name="Bader C.D."/>
            <person name="Teijaro C.N."/>
            <person name="Fluegel L."/>
            <person name="Davis C.M."/>
            <person name="Simpson J.R."/>
            <person name="Lauterbach L."/>
            <person name="Steele A.D."/>
            <person name="Gui C."/>
            <person name="Meng S."/>
            <person name="Li G."/>
            <person name="Viehrig K."/>
            <person name="Ye F."/>
            <person name="Su P."/>
            <person name="Kiefer A.F."/>
            <person name="Nichols A."/>
            <person name="Cepeda A.J."/>
            <person name="Yan W."/>
            <person name="Fan B."/>
            <person name="Jiang Y."/>
            <person name="Adhikari A."/>
            <person name="Zheng C.-J."/>
            <person name="Schuster L."/>
            <person name="Cowan T.M."/>
            <person name="Smanski M.J."/>
            <person name="Chevrette M.G."/>
            <person name="De Carvalho L.P.S."/>
            <person name="Shen B."/>
        </authorList>
    </citation>
    <scope>NUCLEOTIDE SEQUENCE [LARGE SCALE GENOMIC DNA]</scope>
    <source>
        <strain evidence="4 5">NPDC006286</strain>
    </source>
</reference>
<keyword evidence="2" id="KW-1133">Transmembrane helix</keyword>
<feature type="transmembrane region" description="Helical" evidence="2">
    <location>
        <begin position="243"/>
        <end position="276"/>
    </location>
</feature>